<gene>
    <name evidence="2" type="ORF">BJ875DRAFT_495286</name>
</gene>
<evidence type="ECO:0000313" key="2">
    <source>
        <dbReference type="EMBL" id="KAG9235136.1"/>
    </source>
</evidence>
<protein>
    <submittedName>
        <fullName evidence="2">Uncharacterized protein</fullName>
    </submittedName>
</protein>
<keyword evidence="3" id="KW-1185">Reference proteome</keyword>
<name>A0A9P7YKG3_9HELO</name>
<dbReference type="AlphaFoldDB" id="A0A9P7YKG3"/>
<dbReference type="EMBL" id="MU251441">
    <property type="protein sequence ID" value="KAG9235136.1"/>
    <property type="molecule type" value="Genomic_DNA"/>
</dbReference>
<sequence length="692" mass="75412">MDSSAEESGRVLLTEGTNALVLEVGELPPLPEPSSPMTAFSSSLAWSGGLRPIDRSMPSVVDAESLKSREDSLERLEICNDERERLVEYLNHALGEVAGVSSELCLARQENMRLSNVCTSLSTANLDANKECSLLRNEHSAALAELTTTRAGLDSMMENLAGSQNDYRAALTTIEQLNYISSGKQVVLWKFIDALQREIQELKNGKSVHQIDDTITPKIEDVRTKDYPRLVSGEPMTMAIIEESMKLLGPFPKLGSPSSTSDEIPPASTIIQLDGLSPKANNSHHNSHEHKDESSPAAVLKEPVVAPPTWAELVRGNKGKAHASAPSKAARPKPNLRIKSDITESESMRASSVTSSKRSGESSKAVVTFNPVAQAFVPSSPTKSTASSPSTLLPPPSAPSKVAIPTSVETSTPVATSSVVAASSSILPFTSMPQATSLISSTVPVHPTVPAEQQAGIPAVKMVPIYPMGPVPSSIMRYPDNHPVFQGPQPPTIPLGLGPTQPSYEATRTTLEDRAEYLIQEAIRMPRFMLDLCINTLAPEFHCICPISISGGNCDVQQCRLRKVCDLYNSENFLSGNCAGGCGMIHISKTCISAIEDRNCPCVIYNRVHGLNNQETLFRQIHTIKWAHKGSIYEMNELPIWFLFVGYAFAVMPDNWYTPNGFINSTYFRKGYIMFIECAYFMTMMCELRGIH</sequence>
<feature type="compositionally biased region" description="Low complexity" evidence="1">
    <location>
        <begin position="378"/>
        <end position="391"/>
    </location>
</feature>
<proteinExistence type="predicted"/>
<comment type="caution">
    <text evidence="2">The sequence shown here is derived from an EMBL/GenBank/DDBJ whole genome shotgun (WGS) entry which is preliminary data.</text>
</comment>
<feature type="region of interest" description="Disordered" evidence="1">
    <location>
        <begin position="274"/>
        <end position="299"/>
    </location>
</feature>
<dbReference type="Proteomes" id="UP000824998">
    <property type="component" value="Unassembled WGS sequence"/>
</dbReference>
<evidence type="ECO:0000256" key="1">
    <source>
        <dbReference type="SAM" id="MobiDB-lite"/>
    </source>
</evidence>
<accession>A0A9P7YKG3</accession>
<organism evidence="2 3">
    <name type="scientific">Amylocarpus encephaloides</name>
    <dbReference type="NCBI Taxonomy" id="45428"/>
    <lineage>
        <taxon>Eukaryota</taxon>
        <taxon>Fungi</taxon>
        <taxon>Dikarya</taxon>
        <taxon>Ascomycota</taxon>
        <taxon>Pezizomycotina</taxon>
        <taxon>Leotiomycetes</taxon>
        <taxon>Helotiales</taxon>
        <taxon>Helotiales incertae sedis</taxon>
        <taxon>Amylocarpus</taxon>
    </lineage>
</organism>
<feature type="compositionally biased region" description="Polar residues" evidence="1">
    <location>
        <begin position="348"/>
        <end position="357"/>
    </location>
</feature>
<reference evidence="2" key="1">
    <citation type="journal article" date="2021" name="IMA Fungus">
        <title>Genomic characterization of three marine fungi, including Emericellopsis atlantica sp. nov. with signatures of a generalist lifestyle and marine biomass degradation.</title>
        <authorList>
            <person name="Hagestad O.C."/>
            <person name="Hou L."/>
            <person name="Andersen J.H."/>
            <person name="Hansen E.H."/>
            <person name="Altermark B."/>
            <person name="Li C."/>
            <person name="Kuhnert E."/>
            <person name="Cox R.J."/>
            <person name="Crous P.W."/>
            <person name="Spatafora J.W."/>
            <person name="Lail K."/>
            <person name="Amirebrahimi M."/>
            <person name="Lipzen A."/>
            <person name="Pangilinan J."/>
            <person name="Andreopoulos W."/>
            <person name="Hayes R.D."/>
            <person name="Ng V."/>
            <person name="Grigoriev I.V."/>
            <person name="Jackson S.A."/>
            <person name="Sutton T.D.S."/>
            <person name="Dobson A.D.W."/>
            <person name="Rama T."/>
        </authorList>
    </citation>
    <scope>NUCLEOTIDE SEQUENCE</scope>
    <source>
        <strain evidence="2">TRa018bII</strain>
    </source>
</reference>
<feature type="region of interest" description="Disordered" evidence="1">
    <location>
        <begin position="316"/>
        <end position="364"/>
    </location>
</feature>
<feature type="region of interest" description="Disordered" evidence="1">
    <location>
        <begin position="378"/>
        <end position="404"/>
    </location>
</feature>
<evidence type="ECO:0000313" key="3">
    <source>
        <dbReference type="Proteomes" id="UP000824998"/>
    </source>
</evidence>
<dbReference type="OrthoDB" id="3515818at2759"/>